<dbReference type="Pfam" id="PF14226">
    <property type="entry name" value="DIOX_N"/>
    <property type="match status" value="1"/>
</dbReference>
<dbReference type="AlphaFoldDB" id="A0AA39UTX5"/>
<evidence type="ECO:0000256" key="2">
    <source>
        <dbReference type="ARBA" id="ARBA00022723"/>
    </source>
</evidence>
<evidence type="ECO:0000256" key="1">
    <source>
        <dbReference type="ARBA" id="ARBA00008056"/>
    </source>
</evidence>
<evidence type="ECO:0000259" key="5">
    <source>
        <dbReference type="Pfam" id="PF03171"/>
    </source>
</evidence>
<dbReference type="EMBL" id="JAUEPU010000013">
    <property type="protein sequence ID" value="KAK0497219.1"/>
    <property type="molecule type" value="Genomic_DNA"/>
</dbReference>
<evidence type="ECO:0000313" key="7">
    <source>
        <dbReference type="EMBL" id="KAK0497219.1"/>
    </source>
</evidence>
<dbReference type="GO" id="GO:0046872">
    <property type="term" value="F:metal ion binding"/>
    <property type="evidence" value="ECO:0007669"/>
    <property type="project" value="UniProtKB-KW"/>
</dbReference>
<protein>
    <recommendedName>
        <fullName evidence="9">Clavaminate synthase-like protein</fullName>
    </recommendedName>
</protein>
<comment type="similarity">
    <text evidence="1">Belongs to the iron/ascorbate-dependent oxidoreductase family.</text>
</comment>
<dbReference type="SUPFAM" id="SSF51197">
    <property type="entry name" value="Clavaminate synthase-like"/>
    <property type="match status" value="1"/>
</dbReference>
<feature type="domain" description="Isopenicillin N synthase-like Fe(2+) 2OG dioxygenase" evidence="5">
    <location>
        <begin position="214"/>
        <end position="316"/>
    </location>
</feature>
<sequence>MVTAAVLSPTHVLAPEIQGKHALPAWKVPATTQEPPESCRVVDWVSLETIDLNDLDSNDPAVRASLISRSKHALSVDGFLYVVGTGVTQETIERQLAITQHIVKGIADKEKAGYTAKLSEGSYRGHKPKGIWSREGVVDNIEHYNFESPSFDGNIDQHPPSLRPFLPEIRAFADYTYNHIVRKILEIISLVLELPPDALWKLHSQDGVIGDSCQRYMGYHPRNQEDEEKTKNIWSKGHTDYNTISLLFSQPIAALQILTPNNEWKWVQHHDGAVVVNVADALDFLTGSVLKATRHRVVRPPTDQSDITRLILIHFARARGSLVLKPLYESPIVKRDGLHAFQDRIDAGKRAPTQAEWLAERIKRTGHEEYTEHKKPGEGRVQEQVLGRQVEYYV</sequence>
<dbReference type="InterPro" id="IPR027443">
    <property type="entry name" value="IPNS-like_sf"/>
</dbReference>
<reference evidence="7" key="1">
    <citation type="submission" date="2023-06" db="EMBL/GenBank/DDBJ databases">
        <authorList>
            <consortium name="Lawrence Berkeley National Laboratory"/>
            <person name="Ahrendt S."/>
            <person name="Sahu N."/>
            <person name="Indic B."/>
            <person name="Wong-Bajracharya J."/>
            <person name="Merenyi Z."/>
            <person name="Ke H.-M."/>
            <person name="Monk M."/>
            <person name="Kocsube S."/>
            <person name="Drula E."/>
            <person name="Lipzen A."/>
            <person name="Balint B."/>
            <person name="Henrissat B."/>
            <person name="Andreopoulos B."/>
            <person name="Martin F.M."/>
            <person name="Harder C.B."/>
            <person name="Rigling D."/>
            <person name="Ford K.L."/>
            <person name="Foster G.D."/>
            <person name="Pangilinan J."/>
            <person name="Papanicolaou A."/>
            <person name="Barry K."/>
            <person name="LaButti K."/>
            <person name="Viragh M."/>
            <person name="Koriabine M."/>
            <person name="Yan M."/>
            <person name="Riley R."/>
            <person name="Champramary S."/>
            <person name="Plett K.L."/>
            <person name="Tsai I.J."/>
            <person name="Slot J."/>
            <person name="Sipos G."/>
            <person name="Plett J."/>
            <person name="Nagy L.G."/>
            <person name="Grigoriev I.V."/>
        </authorList>
    </citation>
    <scope>NUCLEOTIDE SEQUENCE</scope>
    <source>
        <strain evidence="7">HWK02</strain>
    </source>
</reference>
<dbReference type="Proteomes" id="UP001175228">
    <property type="component" value="Unassembled WGS sequence"/>
</dbReference>
<dbReference type="PANTHER" id="PTHR10209">
    <property type="entry name" value="OXIDOREDUCTASE, 2OG-FE II OXYGENASE FAMILY PROTEIN"/>
    <property type="match status" value="1"/>
</dbReference>
<keyword evidence="4" id="KW-0408">Iron</keyword>
<dbReference type="InterPro" id="IPR026992">
    <property type="entry name" value="DIOX_N"/>
</dbReference>
<dbReference type="Pfam" id="PF03171">
    <property type="entry name" value="2OG-FeII_Oxy"/>
    <property type="match status" value="1"/>
</dbReference>
<dbReference type="Gene3D" id="2.60.120.330">
    <property type="entry name" value="B-lactam Antibiotic, Isopenicillin N Synthase, Chain"/>
    <property type="match status" value="1"/>
</dbReference>
<dbReference type="InterPro" id="IPR044861">
    <property type="entry name" value="IPNS-like_FE2OG_OXY"/>
</dbReference>
<proteinExistence type="inferred from homology"/>
<evidence type="ECO:0000259" key="6">
    <source>
        <dbReference type="Pfam" id="PF14226"/>
    </source>
</evidence>
<dbReference type="PANTHER" id="PTHR10209:SF172">
    <property type="entry name" value="FE2OG DIOXYGENASE DOMAIN-CONTAINING PROTEIN"/>
    <property type="match status" value="1"/>
</dbReference>
<feature type="domain" description="Non-haem dioxygenase N-terminal" evidence="6">
    <location>
        <begin position="48"/>
        <end position="149"/>
    </location>
</feature>
<evidence type="ECO:0008006" key="9">
    <source>
        <dbReference type="Google" id="ProtNLM"/>
    </source>
</evidence>
<comment type="caution">
    <text evidence="7">The sequence shown here is derived from an EMBL/GenBank/DDBJ whole genome shotgun (WGS) entry which is preliminary data.</text>
</comment>
<keyword evidence="8" id="KW-1185">Reference proteome</keyword>
<accession>A0AA39UTX5</accession>
<name>A0AA39UTX5_9AGAR</name>
<gene>
    <name evidence="7" type="ORF">EDD18DRAFT_1383882</name>
</gene>
<keyword evidence="2" id="KW-0479">Metal-binding</keyword>
<dbReference type="GO" id="GO:0016491">
    <property type="term" value="F:oxidoreductase activity"/>
    <property type="evidence" value="ECO:0007669"/>
    <property type="project" value="UniProtKB-KW"/>
</dbReference>
<keyword evidence="3" id="KW-0560">Oxidoreductase</keyword>
<evidence type="ECO:0000256" key="3">
    <source>
        <dbReference type="ARBA" id="ARBA00023002"/>
    </source>
</evidence>
<organism evidence="7 8">
    <name type="scientific">Armillaria luteobubalina</name>
    <dbReference type="NCBI Taxonomy" id="153913"/>
    <lineage>
        <taxon>Eukaryota</taxon>
        <taxon>Fungi</taxon>
        <taxon>Dikarya</taxon>
        <taxon>Basidiomycota</taxon>
        <taxon>Agaricomycotina</taxon>
        <taxon>Agaricomycetes</taxon>
        <taxon>Agaricomycetidae</taxon>
        <taxon>Agaricales</taxon>
        <taxon>Marasmiineae</taxon>
        <taxon>Physalacriaceae</taxon>
        <taxon>Armillaria</taxon>
    </lineage>
</organism>
<evidence type="ECO:0000256" key="4">
    <source>
        <dbReference type="ARBA" id="ARBA00023004"/>
    </source>
</evidence>
<evidence type="ECO:0000313" key="8">
    <source>
        <dbReference type="Proteomes" id="UP001175228"/>
    </source>
</evidence>